<dbReference type="Proteomes" id="UP001204798">
    <property type="component" value="Unassembled WGS sequence"/>
</dbReference>
<sequence>MTTKRFHLEEMKTTGLTLIELVIVCAIIAVLVGIVWVVMAPAREKARQARCMSNLRQVWMALESYRHDHDGVDPNGMPLEYWELGLPDSVSVLVETGYIPVEVARCPDDLALYLGHNPKFPEVRIHPTLYISFSPGWWDERDPVIAKRKGIKFPDWVAKYGAQTAAILDWHHNRWYSKDPLDECRFTLWVTLGGGVRKGWYDTPGECIPKEGR</sequence>
<protein>
    <submittedName>
        <fullName evidence="2">Competence protein ComGC</fullName>
    </submittedName>
</protein>
<keyword evidence="3" id="KW-1185">Reference proteome</keyword>
<dbReference type="Gene3D" id="3.30.700.10">
    <property type="entry name" value="Glycoprotein, Type 4 Pilin"/>
    <property type="match status" value="1"/>
</dbReference>
<proteinExistence type="predicted"/>
<dbReference type="SUPFAM" id="SSF54523">
    <property type="entry name" value="Pili subunits"/>
    <property type="match status" value="1"/>
</dbReference>
<evidence type="ECO:0000313" key="3">
    <source>
        <dbReference type="Proteomes" id="UP001204798"/>
    </source>
</evidence>
<dbReference type="InterPro" id="IPR012902">
    <property type="entry name" value="N_methyl_site"/>
</dbReference>
<dbReference type="PANTHER" id="PTHR30093:SF2">
    <property type="entry name" value="TYPE II SECRETION SYSTEM PROTEIN H"/>
    <property type="match status" value="1"/>
</dbReference>
<comment type="caution">
    <text evidence="2">The sequence shown here is derived from an EMBL/GenBank/DDBJ whole genome shotgun (WGS) entry which is preliminary data.</text>
</comment>
<reference evidence="2 3" key="1">
    <citation type="submission" date="2022-08" db="EMBL/GenBank/DDBJ databases">
        <title>Bacterial and archaeal communities from various locations to study Microbial Dark Matter (Phase II).</title>
        <authorList>
            <person name="Stepanauskas R."/>
        </authorList>
    </citation>
    <scope>NUCLEOTIDE SEQUENCE [LARGE SCALE GENOMIC DNA]</scope>
    <source>
        <strain evidence="2 3">PD1</strain>
    </source>
</reference>
<accession>A0ABT2ESZ6</accession>
<dbReference type="EMBL" id="JANUCP010000009">
    <property type="protein sequence ID" value="MCS3921066.1"/>
    <property type="molecule type" value="Genomic_DNA"/>
</dbReference>
<evidence type="ECO:0000256" key="1">
    <source>
        <dbReference type="SAM" id="Phobius"/>
    </source>
</evidence>
<dbReference type="PANTHER" id="PTHR30093">
    <property type="entry name" value="GENERAL SECRETION PATHWAY PROTEIN G"/>
    <property type="match status" value="1"/>
</dbReference>
<dbReference type="RefSeq" id="WP_259101840.1">
    <property type="nucleotide sequence ID" value="NZ_CP130454.1"/>
</dbReference>
<dbReference type="Pfam" id="PF07963">
    <property type="entry name" value="N_methyl"/>
    <property type="match status" value="1"/>
</dbReference>
<evidence type="ECO:0000313" key="2">
    <source>
        <dbReference type="EMBL" id="MCS3921066.1"/>
    </source>
</evidence>
<dbReference type="InterPro" id="IPR045584">
    <property type="entry name" value="Pilin-like"/>
</dbReference>
<gene>
    <name evidence="2" type="ORF">M2350_003507</name>
</gene>
<keyword evidence="1" id="KW-0812">Transmembrane</keyword>
<name>A0ABT2ESZ6_9BACT</name>
<organism evidence="2 3">
    <name type="scientific">Candidatus Fervidibacter sacchari</name>
    <dbReference type="NCBI Taxonomy" id="1448929"/>
    <lineage>
        <taxon>Bacteria</taxon>
        <taxon>Candidatus Fervidibacterota</taxon>
        <taxon>Candidatus Fervidibacter</taxon>
    </lineage>
</organism>
<keyword evidence="1" id="KW-1133">Transmembrane helix</keyword>
<feature type="transmembrane region" description="Helical" evidence="1">
    <location>
        <begin position="21"/>
        <end position="42"/>
    </location>
</feature>
<keyword evidence="1" id="KW-0472">Membrane</keyword>